<accession>A0ABQ8UUW7</accession>
<dbReference type="EMBL" id="JAPMOS010000008">
    <property type="protein sequence ID" value="KAJ4461345.1"/>
    <property type="molecule type" value="Genomic_DNA"/>
</dbReference>
<keyword evidence="1" id="KW-1133">Transmembrane helix</keyword>
<name>A0ABQ8UUW7_9EUKA</name>
<gene>
    <name evidence="3" type="ORF">PAPYR_2398</name>
</gene>
<feature type="domain" description="Calponin-homology (CH)" evidence="2">
    <location>
        <begin position="21"/>
        <end position="127"/>
    </location>
</feature>
<dbReference type="SUPFAM" id="SSF47576">
    <property type="entry name" value="Calponin-homology domain, CH-domain"/>
    <property type="match status" value="1"/>
</dbReference>
<evidence type="ECO:0000259" key="2">
    <source>
        <dbReference type="PROSITE" id="PS50021"/>
    </source>
</evidence>
<organism evidence="3 4">
    <name type="scientific">Paratrimastix pyriformis</name>
    <dbReference type="NCBI Taxonomy" id="342808"/>
    <lineage>
        <taxon>Eukaryota</taxon>
        <taxon>Metamonada</taxon>
        <taxon>Preaxostyla</taxon>
        <taxon>Paratrimastigidae</taxon>
        <taxon>Paratrimastix</taxon>
    </lineage>
</organism>
<dbReference type="Proteomes" id="UP001141327">
    <property type="component" value="Unassembled WGS sequence"/>
</dbReference>
<evidence type="ECO:0000313" key="4">
    <source>
        <dbReference type="Proteomes" id="UP001141327"/>
    </source>
</evidence>
<proteinExistence type="predicted"/>
<dbReference type="CDD" id="cd00014">
    <property type="entry name" value="CH_SF"/>
    <property type="match status" value="1"/>
</dbReference>
<keyword evidence="4" id="KW-1185">Reference proteome</keyword>
<evidence type="ECO:0000313" key="3">
    <source>
        <dbReference type="EMBL" id="KAJ4461345.1"/>
    </source>
</evidence>
<keyword evidence="1" id="KW-0472">Membrane</keyword>
<evidence type="ECO:0000256" key="1">
    <source>
        <dbReference type="SAM" id="Phobius"/>
    </source>
</evidence>
<dbReference type="Gene3D" id="1.10.418.10">
    <property type="entry name" value="Calponin-like domain"/>
    <property type="match status" value="1"/>
</dbReference>
<keyword evidence="1" id="KW-0812">Transmembrane</keyword>
<dbReference type="SMART" id="SM00033">
    <property type="entry name" value="CH"/>
    <property type="match status" value="1"/>
</dbReference>
<reference evidence="3" key="1">
    <citation type="journal article" date="2022" name="bioRxiv">
        <title>Genomics of Preaxostyla Flagellates Illuminates Evolutionary Transitions and the Path Towards Mitochondrial Loss.</title>
        <authorList>
            <person name="Novak L.V.F."/>
            <person name="Treitli S.C."/>
            <person name="Pyrih J."/>
            <person name="Halakuc P."/>
            <person name="Pipaliya S.V."/>
            <person name="Vacek V."/>
            <person name="Brzon O."/>
            <person name="Soukal P."/>
            <person name="Eme L."/>
            <person name="Dacks J.B."/>
            <person name="Karnkowska A."/>
            <person name="Elias M."/>
            <person name="Hampl V."/>
        </authorList>
    </citation>
    <scope>NUCLEOTIDE SEQUENCE</scope>
    <source>
        <strain evidence="3">RCP-MX</strain>
    </source>
</reference>
<sequence>MQSPDSGFTIRRQDMAVLSLLQRIYCVKAWVEKTMERIIPETLAKSCASGTLLCQLVNKVRPNSIAVFHQNSTSVTQCVHNVNAFNNIARHFFGFTDDDCLLPMAIFNGSDVQKLLASLTKFAESSKTQGLTPTGIEVPTEYPIFTEEETAEARRILCLPQDASRMVPECPTSPMPPLPPPAVNHRPVHHPVFPTDMDGEHSVIAPPPAQEAVSSACAPAEKRVAGPDECLIPLVGKIIKKADVVPAVLWSATIVLLAILNAVH</sequence>
<dbReference type="InterPro" id="IPR036872">
    <property type="entry name" value="CH_dom_sf"/>
</dbReference>
<protein>
    <recommendedName>
        <fullName evidence="2">Calponin-homology (CH) domain-containing protein</fullName>
    </recommendedName>
</protein>
<comment type="caution">
    <text evidence="3">The sequence shown here is derived from an EMBL/GenBank/DDBJ whole genome shotgun (WGS) entry which is preliminary data.</text>
</comment>
<feature type="transmembrane region" description="Helical" evidence="1">
    <location>
        <begin position="244"/>
        <end position="263"/>
    </location>
</feature>
<dbReference type="InterPro" id="IPR001715">
    <property type="entry name" value="CH_dom"/>
</dbReference>
<dbReference type="PROSITE" id="PS50021">
    <property type="entry name" value="CH"/>
    <property type="match status" value="1"/>
</dbReference>
<dbReference type="Pfam" id="PF00307">
    <property type="entry name" value="CH"/>
    <property type="match status" value="1"/>
</dbReference>